<dbReference type="KEGG" id="lgi:LOTGIDRAFT_143473"/>
<evidence type="ECO:0000313" key="2">
    <source>
        <dbReference type="EMBL" id="ESO97111.1"/>
    </source>
</evidence>
<dbReference type="Gene3D" id="3.40.366.10">
    <property type="entry name" value="Malonyl-Coenzyme A Acyl Carrier Protein, domain 2"/>
    <property type="match status" value="1"/>
</dbReference>
<dbReference type="STRING" id="225164.V4ATN3"/>
<evidence type="ECO:0000313" key="3">
    <source>
        <dbReference type="Proteomes" id="UP000030746"/>
    </source>
</evidence>
<dbReference type="InterPro" id="IPR014043">
    <property type="entry name" value="Acyl_transferase_dom"/>
</dbReference>
<name>V4ATN3_LOTGI</name>
<dbReference type="PROSITE" id="PS50075">
    <property type="entry name" value="CARRIER"/>
    <property type="match status" value="1"/>
</dbReference>
<dbReference type="InterPro" id="IPR009081">
    <property type="entry name" value="PP-bd_ACP"/>
</dbReference>
<evidence type="ECO:0000259" key="1">
    <source>
        <dbReference type="PROSITE" id="PS50075"/>
    </source>
</evidence>
<dbReference type="InterPro" id="IPR001227">
    <property type="entry name" value="Ac_transferase_dom_sf"/>
</dbReference>
<proteinExistence type="predicted"/>
<dbReference type="UniPathway" id="UPA00094"/>
<dbReference type="OMA" id="AFHTPFF"/>
<dbReference type="Pfam" id="PF00698">
    <property type="entry name" value="Acyl_transf_1"/>
    <property type="match status" value="1"/>
</dbReference>
<dbReference type="Gene3D" id="3.30.70.250">
    <property type="entry name" value="Malonyl-CoA ACP transacylase, ACP-binding"/>
    <property type="match status" value="1"/>
</dbReference>
<dbReference type="SUPFAM" id="SSF52151">
    <property type="entry name" value="FabD/lysophospholipase-like"/>
    <property type="match status" value="1"/>
</dbReference>
<feature type="domain" description="Carrier" evidence="1">
    <location>
        <begin position="1"/>
        <end position="34"/>
    </location>
</feature>
<dbReference type="PANTHER" id="PTHR47170">
    <property type="entry name" value="MALONYL-COA ACP TRANSACYLASE, ACP-BINDING"/>
    <property type="match status" value="1"/>
</dbReference>
<dbReference type="SUPFAM" id="SSF47336">
    <property type="entry name" value="ACP-like"/>
    <property type="match status" value="1"/>
</dbReference>
<keyword evidence="3" id="KW-1185">Reference proteome</keyword>
<dbReference type="InterPro" id="IPR016035">
    <property type="entry name" value="Acyl_Trfase/lysoPLipase"/>
</dbReference>
<dbReference type="InterPro" id="IPR052760">
    <property type="entry name" value="Mitochondrial_malonyltrans"/>
</dbReference>
<dbReference type="InterPro" id="IPR016036">
    <property type="entry name" value="Malonyl_transacylase_ACP-bd"/>
</dbReference>
<dbReference type="CTD" id="20234696"/>
<dbReference type="PANTHER" id="PTHR47170:SF2">
    <property type="entry name" value="MALONYL-COA:ACP TRANSACYLASE (MAT) DOMAIN-CONTAINING PROTEIN"/>
    <property type="match status" value="1"/>
</dbReference>
<dbReference type="SUPFAM" id="SSF55048">
    <property type="entry name" value="Probable ACP-binding domain of malonyl-CoA ACP transacylase"/>
    <property type="match status" value="1"/>
</dbReference>
<dbReference type="RefSeq" id="XP_009052185.1">
    <property type="nucleotide sequence ID" value="XM_009053937.1"/>
</dbReference>
<gene>
    <name evidence="2" type="ORF">LOTGIDRAFT_143473</name>
</gene>
<sequence length="373" mass="41122">MTLVRKRIGYQLEIADTFGYPTLEALANYIADQLDENDETVESNEQWVNIPTPTSLSDIDESECARTLLMFPGQGAQKPGMCESMKYSSSAKALFARAEKIIGYNIFEICMNNNDETAAKLKSTEFVQVVLLVGCLAKIEQLKEENPNVLHNVTHVSGLSVGEFAALVYAEVISFENAVRVIQIRGRAMENEVKQSATGMVSVFGPSCETLCQFLAKHYPNMKISTYLADNQHTIAGTADEVESLVNDLSTVHKEELGVIDARRLRVAGGFHSSYMENASKIVDPVIKSIKFSEPTTTLIMNVTGGIEQDPRVIKELLCEQLVAPVQWKQSVLTAYEAGVTNFIEVAPARVLSSIVKNRISTVKKCNCELIVV</sequence>
<dbReference type="GO" id="GO:0016740">
    <property type="term" value="F:transferase activity"/>
    <property type="evidence" value="ECO:0007669"/>
    <property type="project" value="InterPro"/>
</dbReference>
<dbReference type="HOGENOM" id="CLU_030558_1_1_1"/>
<dbReference type="EMBL" id="KB201334">
    <property type="protein sequence ID" value="ESO97111.1"/>
    <property type="molecule type" value="Genomic_DNA"/>
</dbReference>
<dbReference type="InterPro" id="IPR036736">
    <property type="entry name" value="ACP-like_sf"/>
</dbReference>
<dbReference type="SMART" id="SM00827">
    <property type="entry name" value="PKS_AT"/>
    <property type="match status" value="1"/>
</dbReference>
<protein>
    <recommendedName>
        <fullName evidence="1">Carrier domain-containing protein</fullName>
    </recommendedName>
</protein>
<dbReference type="GO" id="GO:0006633">
    <property type="term" value="P:fatty acid biosynthetic process"/>
    <property type="evidence" value="ECO:0007669"/>
    <property type="project" value="UniProtKB-UniPathway"/>
</dbReference>
<accession>V4ATN3</accession>
<dbReference type="OrthoDB" id="6133898at2759"/>
<reference evidence="2 3" key="1">
    <citation type="journal article" date="2013" name="Nature">
        <title>Insights into bilaterian evolution from three spiralian genomes.</title>
        <authorList>
            <person name="Simakov O."/>
            <person name="Marletaz F."/>
            <person name="Cho S.J."/>
            <person name="Edsinger-Gonzales E."/>
            <person name="Havlak P."/>
            <person name="Hellsten U."/>
            <person name="Kuo D.H."/>
            <person name="Larsson T."/>
            <person name="Lv J."/>
            <person name="Arendt D."/>
            <person name="Savage R."/>
            <person name="Osoegawa K."/>
            <person name="de Jong P."/>
            <person name="Grimwood J."/>
            <person name="Chapman J.A."/>
            <person name="Shapiro H."/>
            <person name="Aerts A."/>
            <person name="Otillar R.P."/>
            <person name="Terry A.Y."/>
            <person name="Boore J.L."/>
            <person name="Grigoriev I.V."/>
            <person name="Lindberg D.R."/>
            <person name="Seaver E.C."/>
            <person name="Weisblat D.A."/>
            <person name="Putnam N.H."/>
            <person name="Rokhsar D.S."/>
        </authorList>
    </citation>
    <scope>NUCLEOTIDE SEQUENCE [LARGE SCALE GENOMIC DNA]</scope>
</reference>
<dbReference type="AlphaFoldDB" id="V4ATN3"/>
<dbReference type="Proteomes" id="UP000030746">
    <property type="component" value="Unassembled WGS sequence"/>
</dbReference>
<dbReference type="GeneID" id="20234696"/>
<organism evidence="2 3">
    <name type="scientific">Lottia gigantea</name>
    <name type="common">Giant owl limpet</name>
    <dbReference type="NCBI Taxonomy" id="225164"/>
    <lineage>
        <taxon>Eukaryota</taxon>
        <taxon>Metazoa</taxon>
        <taxon>Spiralia</taxon>
        <taxon>Lophotrochozoa</taxon>
        <taxon>Mollusca</taxon>
        <taxon>Gastropoda</taxon>
        <taxon>Patellogastropoda</taxon>
        <taxon>Lottioidea</taxon>
        <taxon>Lottiidae</taxon>
        <taxon>Lottia</taxon>
    </lineage>
</organism>